<dbReference type="InterPro" id="IPR048279">
    <property type="entry name" value="MdtK-like"/>
</dbReference>
<keyword evidence="5 7" id="KW-1133">Transmembrane helix</keyword>
<keyword evidence="2" id="KW-0813">Transport</keyword>
<feature type="transmembrane region" description="Helical" evidence="7">
    <location>
        <begin position="21"/>
        <end position="43"/>
    </location>
</feature>
<feature type="transmembrane region" description="Helical" evidence="7">
    <location>
        <begin position="139"/>
        <end position="157"/>
    </location>
</feature>
<evidence type="ECO:0000256" key="5">
    <source>
        <dbReference type="ARBA" id="ARBA00022989"/>
    </source>
</evidence>
<evidence type="ECO:0000313" key="9">
    <source>
        <dbReference type="Proteomes" id="UP001310248"/>
    </source>
</evidence>
<keyword evidence="9" id="KW-1185">Reference proteome</keyword>
<evidence type="ECO:0000313" key="8">
    <source>
        <dbReference type="EMBL" id="MEE1676129.1"/>
    </source>
</evidence>
<keyword evidence="4 7" id="KW-0812">Transmembrane</keyword>
<keyword evidence="6 7" id="KW-0472">Membrane</keyword>
<dbReference type="NCBIfam" id="TIGR00797">
    <property type="entry name" value="matE"/>
    <property type="match status" value="1"/>
</dbReference>
<gene>
    <name evidence="8" type="ORF">SNR37_001456</name>
</gene>
<comment type="subcellular location">
    <subcellularLocation>
        <location evidence="1">Cell inner membrane</location>
        <topology evidence="1">Multi-pass membrane protein</topology>
    </subcellularLocation>
</comment>
<reference evidence="9" key="1">
    <citation type="submission" date="2023-07" db="EMBL/GenBank/DDBJ databases">
        <title>Draft genome sequence of Agarivorans aestuarii strain ZMCS4, a CAZymes producing bacteria isolated from the marine brown algae Clodostephus spongiosus.</title>
        <authorList>
            <person name="Lorente B."/>
            <person name="Cabral C."/>
            <person name="Frias J."/>
            <person name="Faria J."/>
            <person name="Toubarro D."/>
        </authorList>
    </citation>
    <scope>NUCLEOTIDE SEQUENCE [LARGE SCALE GENOMIC DNA]</scope>
    <source>
        <strain evidence="9">ZMCS4</strain>
    </source>
</reference>
<dbReference type="PANTHER" id="PTHR43549">
    <property type="entry name" value="MULTIDRUG RESISTANCE PROTEIN YPNP-RELATED"/>
    <property type="match status" value="1"/>
</dbReference>
<dbReference type="PIRSF" id="PIRSF006603">
    <property type="entry name" value="DinF"/>
    <property type="match status" value="1"/>
</dbReference>
<feature type="transmembrane region" description="Helical" evidence="7">
    <location>
        <begin position="55"/>
        <end position="76"/>
    </location>
</feature>
<feature type="transmembrane region" description="Helical" evidence="7">
    <location>
        <begin position="169"/>
        <end position="188"/>
    </location>
</feature>
<evidence type="ECO:0000256" key="3">
    <source>
        <dbReference type="ARBA" id="ARBA00022475"/>
    </source>
</evidence>
<feature type="transmembrane region" description="Helical" evidence="7">
    <location>
        <begin position="419"/>
        <end position="441"/>
    </location>
</feature>
<evidence type="ECO:0000256" key="4">
    <source>
        <dbReference type="ARBA" id="ARBA00022692"/>
    </source>
</evidence>
<feature type="transmembrane region" description="Helical" evidence="7">
    <location>
        <begin position="325"/>
        <end position="348"/>
    </location>
</feature>
<evidence type="ECO:0000256" key="7">
    <source>
        <dbReference type="SAM" id="Phobius"/>
    </source>
</evidence>
<name>A0ABU7GAK6_9ALTE</name>
<organism evidence="8 9">
    <name type="scientific">Agarivorans aestuarii</name>
    <dbReference type="NCBI Taxonomy" id="1563703"/>
    <lineage>
        <taxon>Bacteria</taxon>
        <taxon>Pseudomonadati</taxon>
        <taxon>Pseudomonadota</taxon>
        <taxon>Gammaproteobacteria</taxon>
        <taxon>Alteromonadales</taxon>
        <taxon>Alteromonadaceae</taxon>
        <taxon>Agarivorans</taxon>
    </lineage>
</organism>
<dbReference type="EMBL" id="JAYDYW010000017">
    <property type="protein sequence ID" value="MEE1676129.1"/>
    <property type="molecule type" value="Genomic_DNA"/>
</dbReference>
<sequence length="453" mass="48748">MEQQRQYLLDAPITPLIINKASPTLVGIFAIIFFNLVDTFFVAMLGTDALAGVSFTFPITFAITSVAMGLGIGLSSHVGRLLGARQHQQAAQLTSHSLLLSLVLITAIAGLGYISIYPLFSHLGAELPVMPYIEQYMQIWYLSVPLLVIPMVGNSAIRASGDSKTPSVVMLVAGIVNGVLDPIFIFGWGPVPAMGVQGAALATAVAWALTFSVAVYLLSFKLKLLRFEACSIKQLLESWKKLLSIAIPAVFSQLLTPIATTITLVILANAGTATVAAYGFATRVEALLFIGVMAINSVIPMLVGQNVGAGKAQRAQQIVHHAIRLAVVWQLLLAFAMYALAPLMSYSFNHDAEVAELSQYYLQLVPFCYGMMAVPLLLAQTLNALAKPLLAMAINLIRLFGFMLPAIYIGAMWGSSKVIFLAIITAHTLAGLASLIILICLMSKNSWWQHSQP</sequence>
<dbReference type="PANTHER" id="PTHR43549:SF3">
    <property type="entry name" value="MULTIDRUG RESISTANCE PROTEIN YPNP-RELATED"/>
    <property type="match status" value="1"/>
</dbReference>
<evidence type="ECO:0000256" key="6">
    <source>
        <dbReference type="ARBA" id="ARBA00023136"/>
    </source>
</evidence>
<proteinExistence type="predicted"/>
<comment type="caution">
    <text evidence="8">The sequence shown here is derived from an EMBL/GenBank/DDBJ whole genome shotgun (WGS) entry which is preliminary data.</text>
</comment>
<evidence type="ECO:0000256" key="2">
    <source>
        <dbReference type="ARBA" id="ARBA00022448"/>
    </source>
</evidence>
<feature type="transmembrane region" description="Helical" evidence="7">
    <location>
        <begin position="97"/>
        <end position="119"/>
    </location>
</feature>
<feature type="transmembrane region" description="Helical" evidence="7">
    <location>
        <begin position="360"/>
        <end position="378"/>
    </location>
</feature>
<evidence type="ECO:0000256" key="1">
    <source>
        <dbReference type="ARBA" id="ARBA00004429"/>
    </source>
</evidence>
<dbReference type="InterPro" id="IPR052031">
    <property type="entry name" value="Membrane_Transporter-Flippase"/>
</dbReference>
<keyword evidence="3" id="KW-1003">Cell membrane</keyword>
<accession>A0ABU7GAK6</accession>
<dbReference type="RefSeq" id="WP_329776853.1">
    <property type="nucleotide sequence ID" value="NZ_JAYDYW010000017.1"/>
</dbReference>
<protein>
    <submittedName>
        <fullName evidence="8">MATE family efflux transporter</fullName>
    </submittedName>
</protein>
<feature type="transmembrane region" description="Helical" evidence="7">
    <location>
        <begin position="194"/>
        <end position="218"/>
    </location>
</feature>
<feature type="transmembrane region" description="Helical" evidence="7">
    <location>
        <begin position="286"/>
        <end position="304"/>
    </location>
</feature>
<dbReference type="Proteomes" id="UP001310248">
    <property type="component" value="Unassembled WGS sequence"/>
</dbReference>
<feature type="transmembrane region" description="Helical" evidence="7">
    <location>
        <begin position="242"/>
        <end position="266"/>
    </location>
</feature>
<dbReference type="InterPro" id="IPR002528">
    <property type="entry name" value="MATE_fam"/>
</dbReference>
<feature type="transmembrane region" description="Helical" evidence="7">
    <location>
        <begin position="390"/>
        <end position="413"/>
    </location>
</feature>
<dbReference type="Pfam" id="PF01554">
    <property type="entry name" value="MatE"/>
    <property type="match status" value="2"/>
</dbReference>